<dbReference type="EMBL" id="CP078145">
    <property type="protein sequence ID" value="QXN93566.1"/>
    <property type="molecule type" value="Genomic_DNA"/>
</dbReference>
<organism evidence="3 4">
    <name type="scientific">Nocardia iowensis</name>
    <dbReference type="NCBI Taxonomy" id="204891"/>
    <lineage>
        <taxon>Bacteria</taxon>
        <taxon>Bacillati</taxon>
        <taxon>Actinomycetota</taxon>
        <taxon>Actinomycetes</taxon>
        <taxon>Mycobacteriales</taxon>
        <taxon>Nocardiaceae</taxon>
        <taxon>Nocardia</taxon>
    </lineage>
</organism>
<dbReference type="PROSITE" id="PS51462">
    <property type="entry name" value="NUDIX"/>
    <property type="match status" value="1"/>
</dbReference>
<dbReference type="InterPro" id="IPR051325">
    <property type="entry name" value="Nudix_hydrolase_domain"/>
</dbReference>
<dbReference type="PROSITE" id="PS00893">
    <property type="entry name" value="NUDIX_BOX"/>
    <property type="match status" value="1"/>
</dbReference>
<dbReference type="InterPro" id="IPR020084">
    <property type="entry name" value="NUDIX_hydrolase_CS"/>
</dbReference>
<evidence type="ECO:0000313" key="3">
    <source>
        <dbReference type="EMBL" id="QXN93566.1"/>
    </source>
</evidence>
<sequence length="186" mass="20734">MEAATAVVAEIVSGIAPFDGLEREHIEETLAWLASTDDVFRRVKPATPRRHLVCYAVLVDPEARAVLLGRHRLAGLWLPTGGHVDPGEHPLEAARREATEEIGIRADFTVTGTDPLFLTITTTVGMDSGHEDVSLWYLIRGTRSHPYTLDPREFSTEHWWDIDRFAIPESDPHFGRFLGKLESALG</sequence>
<evidence type="ECO:0000313" key="4">
    <source>
        <dbReference type="Proteomes" id="UP000694257"/>
    </source>
</evidence>
<dbReference type="Pfam" id="PF00293">
    <property type="entry name" value="NUDIX"/>
    <property type="match status" value="1"/>
</dbReference>
<keyword evidence="4" id="KW-1185">Reference proteome</keyword>
<dbReference type="PANTHER" id="PTHR21340:SF0">
    <property type="entry name" value="BIS(5'-NUCLEOSYL)-TETRAPHOSPHATASE [ASYMMETRICAL]"/>
    <property type="match status" value="1"/>
</dbReference>
<feature type="domain" description="Nudix hydrolase" evidence="2">
    <location>
        <begin position="49"/>
        <end position="182"/>
    </location>
</feature>
<gene>
    <name evidence="3" type="ORF">KV110_11075</name>
</gene>
<dbReference type="InterPro" id="IPR000086">
    <property type="entry name" value="NUDIX_hydrolase_dom"/>
</dbReference>
<evidence type="ECO:0000256" key="1">
    <source>
        <dbReference type="ARBA" id="ARBA00022801"/>
    </source>
</evidence>
<dbReference type="Proteomes" id="UP000694257">
    <property type="component" value="Chromosome"/>
</dbReference>
<evidence type="ECO:0000259" key="2">
    <source>
        <dbReference type="PROSITE" id="PS51462"/>
    </source>
</evidence>
<dbReference type="CDD" id="cd03674">
    <property type="entry name" value="NUDIX_Hydrolase"/>
    <property type="match status" value="1"/>
</dbReference>
<name>A0ABX8RWB6_NOCIO</name>
<dbReference type="PANTHER" id="PTHR21340">
    <property type="entry name" value="DIADENOSINE 5,5-P1,P4-TETRAPHOSPHATE PYROPHOSPHOHYDROLASE MUTT"/>
    <property type="match status" value="1"/>
</dbReference>
<keyword evidence="1" id="KW-0378">Hydrolase</keyword>
<reference evidence="3 4" key="1">
    <citation type="submission" date="2021-07" db="EMBL/GenBank/DDBJ databases">
        <title>Whole Genome Sequence of Nocardia Iowensis.</title>
        <authorList>
            <person name="Lamm A."/>
            <person name="Collins-Fairclough A.M."/>
            <person name="Bunk B."/>
            <person name="Sproer C."/>
        </authorList>
    </citation>
    <scope>NUCLEOTIDE SEQUENCE [LARGE SCALE GENOMIC DNA]</scope>
    <source>
        <strain evidence="3 4">NRRL 5646</strain>
    </source>
</reference>
<accession>A0ABX8RWB6</accession>
<protein>
    <submittedName>
        <fullName evidence="3">NUDIX domain-containing protein</fullName>
    </submittedName>
</protein>
<dbReference type="RefSeq" id="WP_218475660.1">
    <property type="nucleotide sequence ID" value="NZ_BAABJN010000001.1"/>
</dbReference>
<proteinExistence type="predicted"/>